<reference evidence="1" key="1">
    <citation type="submission" date="2021-01" db="EMBL/GenBank/DDBJ databases">
        <authorList>
            <person name="Kaushik A."/>
        </authorList>
    </citation>
    <scope>NUCLEOTIDE SEQUENCE</scope>
    <source>
        <strain evidence="1">AG1-1C</strain>
    </source>
</reference>
<protein>
    <recommendedName>
        <fullName evidence="3">BTB domain-containing protein</fullName>
    </recommendedName>
</protein>
<evidence type="ECO:0008006" key="3">
    <source>
        <dbReference type="Google" id="ProtNLM"/>
    </source>
</evidence>
<name>A0A8H3BYC1_9AGAM</name>
<accession>A0A8H3BYC1</accession>
<comment type="caution">
    <text evidence="1">The sequence shown here is derived from an EMBL/GenBank/DDBJ whole genome shotgun (WGS) entry which is preliminary data.</text>
</comment>
<dbReference type="InterPro" id="IPR011333">
    <property type="entry name" value="SKP1/BTB/POZ_sf"/>
</dbReference>
<dbReference type="Proteomes" id="UP000663846">
    <property type="component" value="Unassembled WGS sequence"/>
</dbReference>
<dbReference type="EMBL" id="CAJMWS010000937">
    <property type="protein sequence ID" value="CAE6469533.1"/>
    <property type="molecule type" value="Genomic_DNA"/>
</dbReference>
<dbReference type="Gene3D" id="3.30.710.10">
    <property type="entry name" value="Potassium Channel Kv1.1, Chain A"/>
    <property type="match status" value="1"/>
</dbReference>
<evidence type="ECO:0000313" key="1">
    <source>
        <dbReference type="EMBL" id="CAE6469533.1"/>
    </source>
</evidence>
<sequence length="260" mass="29839">MEKETKINTVSDISVYKHPDFYFDDTLVFIKLEDMLFSVHKSKLLKSKAFSKWFESQESSRTEEHNEGLSPETPITMQGIVLSDFEAFLKVLYAREFSDIRPLPEVALIIPAYRLAVLWQFSELQDFLFSLVDQSFDDAGRIAFAKAFGLKAWLHAPHVKLCQRDEPLTLDEAKKIGIDSLLVINNLREEFPPKKLALHQRLSAECGGVLQQQNNYNYSYSSTYVHCGSCLKSHPWPTAQTVNSTIETRIKEWVEGTLQL</sequence>
<evidence type="ECO:0000313" key="2">
    <source>
        <dbReference type="Proteomes" id="UP000663846"/>
    </source>
</evidence>
<organism evidence="1 2">
    <name type="scientific">Rhizoctonia solani</name>
    <dbReference type="NCBI Taxonomy" id="456999"/>
    <lineage>
        <taxon>Eukaryota</taxon>
        <taxon>Fungi</taxon>
        <taxon>Dikarya</taxon>
        <taxon>Basidiomycota</taxon>
        <taxon>Agaricomycotina</taxon>
        <taxon>Agaricomycetes</taxon>
        <taxon>Cantharellales</taxon>
        <taxon>Ceratobasidiaceae</taxon>
        <taxon>Rhizoctonia</taxon>
    </lineage>
</organism>
<gene>
    <name evidence="1" type="ORF">RDB_LOCUS172805</name>
</gene>
<proteinExistence type="predicted"/>
<dbReference type="AlphaFoldDB" id="A0A8H3BYC1"/>